<dbReference type="RefSeq" id="WP_368647542.1">
    <property type="nucleotide sequence ID" value="NZ_CP158255.1"/>
</dbReference>
<feature type="chain" id="PRO_5044325073" evidence="2">
    <location>
        <begin position="29"/>
        <end position="78"/>
    </location>
</feature>
<dbReference type="AlphaFoldDB" id="A0AB39DB02"/>
<gene>
    <name evidence="3" type="ORF">ABRZ09_06630</name>
</gene>
<keyword evidence="1" id="KW-0812">Transmembrane</keyword>
<evidence type="ECO:0000256" key="1">
    <source>
        <dbReference type="SAM" id="Phobius"/>
    </source>
</evidence>
<dbReference type="InterPro" id="IPR008020">
    <property type="entry name" value="G8P"/>
</dbReference>
<dbReference type="EMBL" id="CP158255">
    <property type="protein sequence ID" value="XDJ51508.1"/>
    <property type="molecule type" value="Genomic_DNA"/>
</dbReference>
<dbReference type="Pfam" id="PF05356">
    <property type="entry name" value="Phage_Coat_B"/>
    <property type="match status" value="1"/>
</dbReference>
<organism evidence="3">
    <name type="scientific">Castellaniella ginsengisoli</name>
    <dbReference type="NCBI Taxonomy" id="546114"/>
    <lineage>
        <taxon>Bacteria</taxon>
        <taxon>Pseudomonadati</taxon>
        <taxon>Pseudomonadota</taxon>
        <taxon>Betaproteobacteria</taxon>
        <taxon>Burkholderiales</taxon>
        <taxon>Alcaligenaceae</taxon>
        <taxon>Castellaniella</taxon>
    </lineage>
</organism>
<accession>A0AB39DB02</accession>
<keyword evidence="1" id="KW-1133">Transmembrane helix</keyword>
<feature type="signal peptide" evidence="2">
    <location>
        <begin position="1"/>
        <end position="28"/>
    </location>
</feature>
<evidence type="ECO:0000313" key="3">
    <source>
        <dbReference type="EMBL" id="XDJ51508.1"/>
    </source>
</evidence>
<keyword evidence="2" id="KW-0732">Signal</keyword>
<reference evidence="3" key="1">
    <citation type="submission" date="2024-05" db="EMBL/GenBank/DDBJ databases">
        <authorList>
            <person name="Luo Y.-C."/>
            <person name="Nicholds J."/>
            <person name="Mortimer T."/>
            <person name="Maboni G."/>
        </authorList>
    </citation>
    <scope>NUCLEOTIDE SEQUENCE</scope>
    <source>
        <strain evidence="3">151108</strain>
    </source>
</reference>
<name>A0AB39DB02_9BURK</name>
<keyword evidence="1" id="KW-0472">Membrane</keyword>
<sequence>MLKQKMARLGMIGGSVLAGLVVAPAAFAQATPPDFTSLTSAIDLSTVTTAVMAVGAVMVGVYVAIKGAKIVLQMVRGA</sequence>
<protein>
    <submittedName>
        <fullName evidence="3">Major capsid protein</fullName>
    </submittedName>
</protein>
<evidence type="ECO:0000256" key="2">
    <source>
        <dbReference type="SAM" id="SignalP"/>
    </source>
</evidence>
<feature type="transmembrane region" description="Helical" evidence="1">
    <location>
        <begin position="44"/>
        <end position="65"/>
    </location>
</feature>
<proteinExistence type="predicted"/>